<dbReference type="OrthoDB" id="6961985at2"/>
<evidence type="ECO:0000313" key="2">
    <source>
        <dbReference type="Proteomes" id="UP000236178"/>
    </source>
</evidence>
<dbReference type="AlphaFoldDB" id="A0A2I0SGT4"/>
<dbReference type="InterPro" id="IPR025361">
    <property type="entry name" value="DUF4265"/>
</dbReference>
<name>A0A2I0SGT4_9ACTN</name>
<proteinExistence type="predicted"/>
<comment type="caution">
    <text evidence="1">The sequence shown here is derived from an EMBL/GenBank/DDBJ whole genome shotgun (WGS) entry which is preliminary data.</text>
</comment>
<keyword evidence="2" id="KW-1185">Reference proteome</keyword>
<reference evidence="1 2" key="1">
    <citation type="submission" date="2017-12" db="EMBL/GenBank/DDBJ databases">
        <title>Streptomyces populusis sp. nov., a novel endophytic actinobacterium isolated from stems of Populus adenopoda Maxim.</title>
        <authorList>
            <person name="Wang Z."/>
        </authorList>
    </citation>
    <scope>NUCLEOTIDE SEQUENCE [LARGE SCALE GENOMIC DNA]</scope>
    <source>
        <strain evidence="1 2">A249</strain>
    </source>
</reference>
<dbReference type="Proteomes" id="UP000236178">
    <property type="component" value="Unassembled WGS sequence"/>
</dbReference>
<sequence length="186" mass="21032">MRAHLLATTERDPPHSSRRRCWRIMRSRSGSGRHPITVITHEDPIGRGPANYMIHADLSDRQDGWREQLWTRQLTEGRFEVTCLPFFTYGICYLDVVTIDSNHLVASVVQKSGHRTLRVALVVDHQDREPLHELLHGKVVEAALPHEWLQGTYLSVDLPPGTDPAALTEVLKAPAQAGALHWEIDS</sequence>
<accession>A0A2I0SGT4</accession>
<organism evidence="1 2">
    <name type="scientific">Streptomyces populi</name>
    <dbReference type="NCBI Taxonomy" id="2058924"/>
    <lineage>
        <taxon>Bacteria</taxon>
        <taxon>Bacillati</taxon>
        <taxon>Actinomycetota</taxon>
        <taxon>Actinomycetes</taxon>
        <taxon>Kitasatosporales</taxon>
        <taxon>Streptomycetaceae</taxon>
        <taxon>Streptomyces</taxon>
    </lineage>
</organism>
<protein>
    <recommendedName>
        <fullName evidence="3">DUF4265 domain-containing protein</fullName>
    </recommendedName>
</protein>
<dbReference type="EMBL" id="PJOS01000084">
    <property type="protein sequence ID" value="PKT69137.1"/>
    <property type="molecule type" value="Genomic_DNA"/>
</dbReference>
<evidence type="ECO:0000313" key="1">
    <source>
        <dbReference type="EMBL" id="PKT69137.1"/>
    </source>
</evidence>
<dbReference type="Pfam" id="PF14085">
    <property type="entry name" value="DUF4265"/>
    <property type="match status" value="1"/>
</dbReference>
<evidence type="ECO:0008006" key="3">
    <source>
        <dbReference type="Google" id="ProtNLM"/>
    </source>
</evidence>
<gene>
    <name evidence="1" type="ORF">CW362_31255</name>
</gene>